<dbReference type="RefSeq" id="WP_122405898.1">
    <property type="nucleotide sequence ID" value="NZ_LS398110.1"/>
</dbReference>
<dbReference type="Gene3D" id="3.40.50.12780">
    <property type="entry name" value="N-terminal domain of ligase-like"/>
    <property type="match status" value="1"/>
</dbReference>
<organism evidence="17 18">
    <name type="scientific">Bradyrhizobium vignae</name>
    <dbReference type="NCBI Taxonomy" id="1549949"/>
    <lineage>
        <taxon>Bacteria</taxon>
        <taxon>Pseudomonadati</taxon>
        <taxon>Pseudomonadota</taxon>
        <taxon>Alphaproteobacteria</taxon>
        <taxon>Hyphomicrobiales</taxon>
        <taxon>Nitrobacteraceae</taxon>
        <taxon>Bradyrhizobium</taxon>
    </lineage>
</organism>
<dbReference type="PANTHER" id="PTHR43767">
    <property type="entry name" value="LONG-CHAIN-FATTY-ACID--COA LIGASE"/>
    <property type="match status" value="1"/>
</dbReference>
<dbReference type="SUPFAM" id="SSF56801">
    <property type="entry name" value="Acetyl-CoA synthetase-like"/>
    <property type="match status" value="1"/>
</dbReference>
<evidence type="ECO:0000313" key="17">
    <source>
        <dbReference type="EMBL" id="SPP98970.1"/>
    </source>
</evidence>
<keyword evidence="9" id="KW-0460">Magnesium</keyword>
<proteinExistence type="inferred from homology"/>
<dbReference type="FunFam" id="3.40.50.12780:FF:000003">
    <property type="entry name" value="Long-chain-fatty-acid--CoA ligase FadD"/>
    <property type="match status" value="1"/>
</dbReference>
<keyword evidence="6" id="KW-0547">Nucleotide-binding</keyword>
<dbReference type="InterPro" id="IPR020845">
    <property type="entry name" value="AMP-binding_CS"/>
</dbReference>
<dbReference type="Gene3D" id="3.30.300.30">
    <property type="match status" value="1"/>
</dbReference>
<keyword evidence="7" id="KW-0276">Fatty acid metabolism</keyword>
<evidence type="ECO:0000256" key="9">
    <source>
        <dbReference type="ARBA" id="ARBA00022842"/>
    </source>
</evidence>
<comment type="subcellular location">
    <subcellularLocation>
        <location evidence="2">Membrane</location>
        <topology evidence="2">Peripheral membrane protein</topology>
    </subcellularLocation>
</comment>
<evidence type="ECO:0000256" key="12">
    <source>
        <dbReference type="ARBA" id="ARBA00026121"/>
    </source>
</evidence>
<dbReference type="InterPro" id="IPR025110">
    <property type="entry name" value="AMP-bd_C"/>
</dbReference>
<dbReference type="EC" id="6.2.1.3" evidence="12"/>
<evidence type="ECO:0000259" key="16">
    <source>
        <dbReference type="Pfam" id="PF13193"/>
    </source>
</evidence>
<dbReference type="GO" id="GO:0016020">
    <property type="term" value="C:membrane"/>
    <property type="evidence" value="ECO:0007669"/>
    <property type="project" value="UniProtKB-SubCell"/>
</dbReference>
<dbReference type="GO" id="GO:0005524">
    <property type="term" value="F:ATP binding"/>
    <property type="evidence" value="ECO:0007669"/>
    <property type="project" value="UniProtKB-KW"/>
</dbReference>
<evidence type="ECO:0000256" key="1">
    <source>
        <dbReference type="ARBA" id="ARBA00001946"/>
    </source>
</evidence>
<gene>
    <name evidence="17" type="primary">fadD</name>
    <name evidence="17" type="ORF">BRAD3257_8383</name>
</gene>
<dbReference type="EMBL" id="LS398110">
    <property type="protein sequence ID" value="SPP98970.1"/>
    <property type="molecule type" value="Genomic_DNA"/>
</dbReference>
<dbReference type="PANTHER" id="PTHR43767:SF8">
    <property type="entry name" value="LONG-CHAIN-FATTY-ACID--COA LIGASE"/>
    <property type="match status" value="1"/>
</dbReference>
<dbReference type="GO" id="GO:0004467">
    <property type="term" value="F:long-chain fatty acid-CoA ligase activity"/>
    <property type="evidence" value="ECO:0007669"/>
    <property type="project" value="UniProtKB-EC"/>
</dbReference>
<dbReference type="PROSITE" id="PS00455">
    <property type="entry name" value="AMP_BINDING"/>
    <property type="match status" value="1"/>
</dbReference>
<evidence type="ECO:0000313" key="18">
    <source>
        <dbReference type="Proteomes" id="UP000246085"/>
    </source>
</evidence>
<evidence type="ECO:0000256" key="14">
    <source>
        <dbReference type="ARBA" id="ARBA00042773"/>
    </source>
</evidence>
<comment type="pathway">
    <text evidence="3">Lipid metabolism; fatty acid beta-oxidation.</text>
</comment>
<keyword evidence="5 17" id="KW-0436">Ligase</keyword>
<evidence type="ECO:0000256" key="7">
    <source>
        <dbReference type="ARBA" id="ARBA00022832"/>
    </source>
</evidence>
<evidence type="ECO:0000256" key="5">
    <source>
        <dbReference type="ARBA" id="ARBA00022598"/>
    </source>
</evidence>
<comment type="similarity">
    <text evidence="4">Belongs to the ATP-dependent AMP-binding enzyme family.</text>
</comment>
<evidence type="ECO:0000256" key="11">
    <source>
        <dbReference type="ARBA" id="ARBA00023136"/>
    </source>
</evidence>
<dbReference type="FunFam" id="3.30.300.30:FF:000006">
    <property type="entry name" value="Long-chain-fatty-acid--CoA ligase FadD"/>
    <property type="match status" value="1"/>
</dbReference>
<dbReference type="InterPro" id="IPR045851">
    <property type="entry name" value="AMP-bd_C_sf"/>
</dbReference>
<accession>A0A2U3QC69</accession>
<feature type="domain" description="AMP-binding enzyme C-terminal" evidence="16">
    <location>
        <begin position="472"/>
        <end position="546"/>
    </location>
</feature>
<name>A0A2U3QC69_9BRAD</name>
<comment type="cofactor">
    <cofactor evidence="1">
        <name>Mg(2+)</name>
        <dbReference type="ChEBI" id="CHEBI:18420"/>
    </cofactor>
</comment>
<dbReference type="NCBIfam" id="NF005463">
    <property type="entry name" value="PRK07059.1"/>
    <property type="match status" value="1"/>
</dbReference>
<dbReference type="Proteomes" id="UP000246085">
    <property type="component" value="Chromosome BRAD3257"/>
</dbReference>
<sequence length="561" mass="61297">MERIWLKQYPPGVPADIEPTQYTSLVDLLEESFTKFADRKAFICMDKSISYRDLDQMSIALAAYLQGRGLQRGARVAIMMPNVLQYPVATAAVLRAGFAVVNVNPLYTPRELEHQLEDSGAEAIIVLENFAHTVEQVIAKTQVKHVIVASMGDLLGFKGVIVNLVVRRVKKMVPAWSLPGAVAFNDALSAGRGMTFNKPKLSPGDVAFLQYTGGTTGVSKGATLLHRNIVANVLQNDAWLQPALAAPPHVDQLMIVCALPLYHIFALTACYLLAVRAGGCNLLIPNPRDIPGFIKELAKYQVNSFPAVNTLYNGLMHHPDFKKLDFSKLKISNGGGMAVQRTVADQWKAITGCFIAEGYGLSETSPTLTCNPATATEFTGTIGIPVPSTWISIRDDDGNEVPLGQPGEICAKGPQVMSGYWNRPEETAKVMTADGYFRTGDIGVMDEKGYTKIVDRKKDMILVSGFNVYPNEIEEVIASHPGVLECAVIGIPDSKSGEAVKAFVVKKDPNLTAEAVIKFCHEQLTGYKVPKHIEFRNDLPKTNVGKILRRQLRDEKKAEAA</sequence>
<evidence type="ECO:0000256" key="3">
    <source>
        <dbReference type="ARBA" id="ARBA00005005"/>
    </source>
</evidence>
<reference evidence="17 18" key="1">
    <citation type="submission" date="2018-03" db="EMBL/GenBank/DDBJ databases">
        <authorList>
            <person name="Gully D."/>
        </authorList>
    </citation>
    <scope>NUCLEOTIDE SEQUENCE [LARGE SCALE GENOMIC DNA]</scope>
    <source>
        <strain evidence="17">ORS3257</strain>
    </source>
</reference>
<evidence type="ECO:0000256" key="8">
    <source>
        <dbReference type="ARBA" id="ARBA00022840"/>
    </source>
</evidence>
<dbReference type="InterPro" id="IPR042099">
    <property type="entry name" value="ANL_N_sf"/>
</dbReference>
<dbReference type="Pfam" id="PF00501">
    <property type="entry name" value="AMP-binding"/>
    <property type="match status" value="1"/>
</dbReference>
<dbReference type="InterPro" id="IPR000873">
    <property type="entry name" value="AMP-dep_synth/lig_dom"/>
</dbReference>
<evidence type="ECO:0000256" key="4">
    <source>
        <dbReference type="ARBA" id="ARBA00006432"/>
    </source>
</evidence>
<dbReference type="Pfam" id="PF13193">
    <property type="entry name" value="AMP-binding_C"/>
    <property type="match status" value="1"/>
</dbReference>
<feature type="domain" description="AMP-dependent synthetase/ligase" evidence="15">
    <location>
        <begin position="29"/>
        <end position="421"/>
    </location>
</feature>
<dbReference type="CDD" id="cd05936">
    <property type="entry name" value="FC-FACS_FadD_like"/>
    <property type="match status" value="1"/>
</dbReference>
<dbReference type="AlphaFoldDB" id="A0A2U3QC69"/>
<dbReference type="InterPro" id="IPR050237">
    <property type="entry name" value="ATP-dep_AMP-bd_enzyme"/>
</dbReference>
<evidence type="ECO:0000259" key="15">
    <source>
        <dbReference type="Pfam" id="PF00501"/>
    </source>
</evidence>
<keyword evidence="10" id="KW-0443">Lipid metabolism</keyword>
<keyword evidence="11" id="KW-0472">Membrane</keyword>
<dbReference type="KEGG" id="bvz:BRAD3257_8383"/>
<evidence type="ECO:0000256" key="10">
    <source>
        <dbReference type="ARBA" id="ARBA00023098"/>
    </source>
</evidence>
<evidence type="ECO:0000256" key="6">
    <source>
        <dbReference type="ARBA" id="ARBA00022741"/>
    </source>
</evidence>
<protein>
    <recommendedName>
        <fullName evidence="13">Long-chain-fatty-acid--CoA ligase</fullName>
        <ecNumber evidence="12">6.2.1.3</ecNumber>
    </recommendedName>
    <alternativeName>
        <fullName evidence="14">Long-chain acyl-CoA synthetase</fullName>
    </alternativeName>
</protein>
<evidence type="ECO:0000256" key="13">
    <source>
        <dbReference type="ARBA" id="ARBA00039545"/>
    </source>
</evidence>
<evidence type="ECO:0000256" key="2">
    <source>
        <dbReference type="ARBA" id="ARBA00004170"/>
    </source>
</evidence>
<keyword evidence="8" id="KW-0067">ATP-binding</keyword>